<evidence type="ECO:0000259" key="3">
    <source>
        <dbReference type="PROSITE" id="PS50090"/>
    </source>
</evidence>
<dbReference type="RefSeq" id="WP_077111825.1">
    <property type="nucleotide sequence ID" value="NZ_JAFBFH010000016.1"/>
</dbReference>
<evidence type="ECO:0000256" key="2">
    <source>
        <dbReference type="SAM" id="MobiDB-lite"/>
    </source>
</evidence>
<sequence>MATGRQDAWTMEEDRLLAEIVLEHIRAGSTQLKAFEEVGAKLSRTAAACGFRWNSYVRKKYKNEISEAKKARKAYPKQGRKGKEPDIQDEPKEKAKTFSTKDIIQFLMDMEEAQSNIQSESEIQEALKRENERLKQELAETKHQLQTIKNDYASLLGILEKAREVAAIDREKKTRQKAEAQT</sequence>
<protein>
    <submittedName>
        <fullName evidence="4">RsfA family transcription factor</fullName>
    </submittedName>
</protein>
<feature type="compositionally biased region" description="Basic and acidic residues" evidence="2">
    <location>
        <begin position="81"/>
        <end position="96"/>
    </location>
</feature>
<feature type="domain" description="Myb-like" evidence="3">
    <location>
        <begin position="5"/>
        <end position="57"/>
    </location>
</feature>
<feature type="compositionally biased region" description="Basic residues" evidence="2">
    <location>
        <begin position="70"/>
        <end position="80"/>
    </location>
</feature>
<evidence type="ECO:0000313" key="4">
    <source>
        <dbReference type="EMBL" id="MBM7715564.1"/>
    </source>
</evidence>
<feature type="region of interest" description="Disordered" evidence="2">
    <location>
        <begin position="70"/>
        <end position="97"/>
    </location>
</feature>
<dbReference type="Pfam" id="PF13921">
    <property type="entry name" value="Myb_DNA-bind_6"/>
    <property type="match status" value="1"/>
</dbReference>
<keyword evidence="5" id="KW-1185">Reference proteome</keyword>
<dbReference type="EMBL" id="JAFBFH010000016">
    <property type="protein sequence ID" value="MBM7715564.1"/>
    <property type="molecule type" value="Genomic_DNA"/>
</dbReference>
<dbReference type="PANTHER" id="PTHR41302">
    <property type="entry name" value="PRESPORE-SPECIFIC TRANSCRIPTIONAL REGULATOR RSFA-RELATED"/>
    <property type="match status" value="1"/>
</dbReference>
<dbReference type="InterPro" id="IPR009057">
    <property type="entry name" value="Homeodomain-like_sf"/>
</dbReference>
<dbReference type="InterPro" id="IPR014243">
    <property type="entry name" value="RsfA-like"/>
</dbReference>
<comment type="caution">
    <text evidence="4">The sequence shown here is derived from an EMBL/GenBank/DDBJ whole genome shotgun (WGS) entry which is preliminary data.</text>
</comment>
<dbReference type="Gene3D" id="1.10.10.60">
    <property type="entry name" value="Homeodomain-like"/>
    <property type="match status" value="1"/>
</dbReference>
<accession>A0ABS2R8Q6</accession>
<feature type="coiled-coil region" evidence="1">
    <location>
        <begin position="110"/>
        <end position="151"/>
    </location>
</feature>
<dbReference type="Proteomes" id="UP000823485">
    <property type="component" value="Unassembled WGS sequence"/>
</dbReference>
<organism evidence="4 5">
    <name type="scientific">Siminovitchia thermophila</name>
    <dbReference type="NCBI Taxonomy" id="1245522"/>
    <lineage>
        <taxon>Bacteria</taxon>
        <taxon>Bacillati</taxon>
        <taxon>Bacillota</taxon>
        <taxon>Bacilli</taxon>
        <taxon>Bacillales</taxon>
        <taxon>Bacillaceae</taxon>
        <taxon>Siminovitchia</taxon>
    </lineage>
</organism>
<keyword evidence="1" id="KW-0175">Coiled coil</keyword>
<dbReference type="PROSITE" id="PS50090">
    <property type="entry name" value="MYB_LIKE"/>
    <property type="match status" value="1"/>
</dbReference>
<dbReference type="InterPro" id="IPR001005">
    <property type="entry name" value="SANT/Myb"/>
</dbReference>
<dbReference type="SUPFAM" id="SSF46689">
    <property type="entry name" value="Homeodomain-like"/>
    <property type="match status" value="1"/>
</dbReference>
<evidence type="ECO:0000256" key="1">
    <source>
        <dbReference type="SAM" id="Coils"/>
    </source>
</evidence>
<gene>
    <name evidence="4" type="ORF">JOC94_002553</name>
</gene>
<proteinExistence type="predicted"/>
<evidence type="ECO:0000313" key="5">
    <source>
        <dbReference type="Proteomes" id="UP000823485"/>
    </source>
</evidence>
<name>A0ABS2R8Q6_9BACI</name>
<dbReference type="PANTHER" id="PTHR41302:SF2">
    <property type="entry name" value="PRESPORE SPECIFIC TRANSCRIPTIONAL ACTIVATOR RSFA"/>
    <property type="match status" value="1"/>
</dbReference>
<reference evidence="4 5" key="1">
    <citation type="submission" date="2021-01" db="EMBL/GenBank/DDBJ databases">
        <title>Genomic Encyclopedia of Type Strains, Phase IV (KMG-IV): sequencing the most valuable type-strain genomes for metagenomic binning, comparative biology and taxonomic classification.</title>
        <authorList>
            <person name="Goeker M."/>
        </authorList>
    </citation>
    <scope>NUCLEOTIDE SEQUENCE [LARGE SCALE GENOMIC DNA]</scope>
    <source>
        <strain evidence="4 5">DSM 105453</strain>
    </source>
</reference>
<dbReference type="NCBIfam" id="TIGR02894">
    <property type="entry name" value="DNA_bind_RsfA"/>
    <property type="match status" value="1"/>
</dbReference>